<organism evidence="1 2">
    <name type="scientific">Pyricularia oryzae</name>
    <name type="common">Rice blast fungus</name>
    <name type="synonym">Magnaporthe oryzae</name>
    <dbReference type="NCBI Taxonomy" id="318829"/>
    <lineage>
        <taxon>Eukaryota</taxon>
        <taxon>Fungi</taxon>
        <taxon>Dikarya</taxon>
        <taxon>Ascomycota</taxon>
        <taxon>Pezizomycotina</taxon>
        <taxon>Sordariomycetes</taxon>
        <taxon>Sordariomycetidae</taxon>
        <taxon>Magnaporthales</taxon>
        <taxon>Pyriculariaceae</taxon>
        <taxon>Pyricularia</taxon>
    </lineage>
</organism>
<dbReference type="EMBL" id="CP034206">
    <property type="protein sequence ID" value="QBZ59104.1"/>
    <property type="molecule type" value="Genomic_DNA"/>
</dbReference>
<dbReference type="Proteomes" id="UP000294847">
    <property type="component" value="Chromosome 3"/>
</dbReference>
<dbReference type="Pfam" id="PF12824">
    <property type="entry name" value="MRP-L20"/>
    <property type="match status" value="1"/>
</dbReference>
<name>A0A4P7NDL2_PYROR</name>
<dbReference type="GO" id="GO:0003735">
    <property type="term" value="F:structural constituent of ribosome"/>
    <property type="evidence" value="ECO:0007669"/>
    <property type="project" value="TreeGrafter"/>
</dbReference>
<gene>
    <name evidence="1" type="ORF">PoMZ_04064</name>
</gene>
<reference evidence="1 2" key="1">
    <citation type="journal article" date="2019" name="Mol. Biol. Evol.">
        <title>Blast fungal genomes show frequent chromosomal changes, gene gains and losses, and effector gene turnover.</title>
        <authorList>
            <person name="Gomez Luciano L.B."/>
            <person name="Jason Tsai I."/>
            <person name="Chuma I."/>
            <person name="Tosa Y."/>
            <person name="Chen Y.H."/>
            <person name="Li J.Y."/>
            <person name="Li M.Y."/>
            <person name="Jade Lu M.Y."/>
            <person name="Nakayashiki H."/>
            <person name="Li W.H."/>
        </authorList>
    </citation>
    <scope>NUCLEOTIDE SEQUENCE [LARGE SCALE GENOMIC DNA]</scope>
    <source>
        <strain evidence="1">MZ5-1-6</strain>
    </source>
</reference>
<sequence length="246" mass="27700">MDSRLLLRAAAAVPRPFCHQTALASRLSRPALATLPSSTPAMQQRRTKATTNRTKRALNIPPHPSFLGRNTDASGNELGEDVVIFNPPSSEASVYHTPFKFLPQSDPRRRANMAALFESSATIKYPEGAQEAADGTITTASRVQPKHMPTVNMSPKKDKLTAEDVAEMRRLRDENPIENSVTKLAKRFNCTKAYVMIATGHKDMTDHKKRMERQLDKLKARWGPRKAKARSDRYKRTEMLYRGELQ</sequence>
<dbReference type="PANTHER" id="PTHR28266:SF1">
    <property type="entry name" value="LARGE RIBOSOMAL SUBUNIT PROTEIN ML58"/>
    <property type="match status" value="1"/>
</dbReference>
<dbReference type="PANTHER" id="PTHR28266">
    <property type="entry name" value="54S RIBOSOMAL PROTEIN L20, MITOCHONDRIAL"/>
    <property type="match status" value="1"/>
</dbReference>
<protein>
    <submittedName>
        <fullName evidence="1">Uncharacterized protein</fullName>
    </submittedName>
</protein>
<dbReference type="AlphaFoldDB" id="A0A4P7NDL2"/>
<evidence type="ECO:0000313" key="2">
    <source>
        <dbReference type="Proteomes" id="UP000294847"/>
    </source>
</evidence>
<accession>A0A4P7NDL2</accession>
<dbReference type="GO" id="GO:0005762">
    <property type="term" value="C:mitochondrial large ribosomal subunit"/>
    <property type="evidence" value="ECO:0007669"/>
    <property type="project" value="TreeGrafter"/>
</dbReference>
<evidence type="ECO:0000313" key="1">
    <source>
        <dbReference type="EMBL" id="QBZ59104.1"/>
    </source>
</evidence>
<dbReference type="InterPro" id="IPR024388">
    <property type="entry name" value="Ribosomal_mL58"/>
</dbReference>
<proteinExistence type="predicted"/>
<dbReference type="SMR" id="A0A4P7NDL2"/>
<dbReference type="VEuPathDB" id="FungiDB:M_BR32_EuGene_00045951"/>
<dbReference type="OMA" id="CSQFFVG"/>